<sequence>MYQETPLRHLEWFDAAELDVKGMEGAKLLKCYEFDDAIIANRSSTCCVRREWEPKGSRFFMPFYILRASLLERQTRDTP</sequence>
<evidence type="ECO:0000313" key="2">
    <source>
        <dbReference type="Proteomes" id="UP000291424"/>
    </source>
</evidence>
<dbReference type="AlphaFoldDB" id="A0A4R0G7H7"/>
<proteinExistence type="predicted"/>
<reference evidence="1 2" key="1">
    <citation type="submission" date="2019-02" db="EMBL/GenBank/DDBJ databases">
        <title>The draft genome of Enterobacter spp. strains.</title>
        <authorList>
            <person name="Wang C."/>
            <person name="Feng Y."/>
            <person name="Zong Z."/>
        </authorList>
    </citation>
    <scope>NUCLEOTIDE SEQUENCE [LARGE SCALE GENOMIC DNA]</scope>
    <source>
        <strain evidence="1 2">WCHEW120002</strain>
    </source>
</reference>
<evidence type="ECO:0000313" key="1">
    <source>
        <dbReference type="EMBL" id="TCB91783.1"/>
    </source>
</evidence>
<dbReference type="EMBL" id="SJOO01000005">
    <property type="protein sequence ID" value="TCB91783.1"/>
    <property type="molecule type" value="Genomic_DNA"/>
</dbReference>
<accession>A0A4R0G7H7</accession>
<dbReference type="OrthoDB" id="6446228at2"/>
<organism evidence="1 2">
    <name type="scientific">Enterobacter wuhouensis</name>
    <dbReference type="NCBI Taxonomy" id="2529381"/>
    <lineage>
        <taxon>Bacteria</taxon>
        <taxon>Pseudomonadati</taxon>
        <taxon>Pseudomonadota</taxon>
        <taxon>Gammaproteobacteria</taxon>
        <taxon>Enterobacterales</taxon>
        <taxon>Enterobacteriaceae</taxon>
        <taxon>Enterobacter</taxon>
    </lineage>
</organism>
<gene>
    <name evidence="1" type="ORF">E0L20_13165</name>
</gene>
<comment type="caution">
    <text evidence="1">The sequence shown here is derived from an EMBL/GenBank/DDBJ whole genome shotgun (WGS) entry which is preliminary data.</text>
</comment>
<dbReference type="Proteomes" id="UP000291424">
    <property type="component" value="Unassembled WGS sequence"/>
</dbReference>
<name>A0A4R0G7H7_9ENTR</name>
<protein>
    <submittedName>
        <fullName evidence="1">Uncharacterized protein</fullName>
    </submittedName>
</protein>